<keyword evidence="6" id="KW-1185">Reference proteome</keyword>
<comment type="similarity">
    <text evidence="1">Belongs to the membrane fusion protein (MFP) (TC 8.A.1) family.</text>
</comment>
<evidence type="ECO:0000256" key="2">
    <source>
        <dbReference type="SAM" id="Coils"/>
    </source>
</evidence>
<protein>
    <submittedName>
        <fullName evidence="5">Glycoside hydrolase family 43</fullName>
    </submittedName>
</protein>
<dbReference type="GO" id="GO:0005886">
    <property type="term" value="C:plasma membrane"/>
    <property type="evidence" value="ECO:0007669"/>
    <property type="project" value="TreeGrafter"/>
</dbReference>
<reference evidence="6" key="1">
    <citation type="journal article" date="2021" name="Front. Microbiol.">
        <title>Genomic Analysis of the 1-Aminocyclopropane-1-Carboxylate Deaminase-Producing Pseudomonas thivervalensis SC5 Reveals Its Multifaceted Roles in Soil and in Beneficial Interactions With Plants.</title>
        <authorList>
            <person name="Nascimento F.X."/>
            <person name="Uron P."/>
            <person name="Glick B.R."/>
            <person name="Giachini A."/>
            <person name="Rossi M.J."/>
        </authorList>
    </citation>
    <scope>NUCLEOTIDE SEQUENCE [LARGE SCALE GENOMIC DNA]</scope>
    <source>
        <strain evidence="6">PLM3</strain>
    </source>
</reference>
<feature type="transmembrane region" description="Helical" evidence="3">
    <location>
        <begin position="12"/>
        <end position="29"/>
    </location>
</feature>
<keyword evidence="5" id="KW-0378">Hydrolase</keyword>
<gene>
    <name evidence="5" type="ORF">CEQ51_07885</name>
</gene>
<keyword evidence="3" id="KW-0472">Membrane</keyword>
<evidence type="ECO:0000259" key="4">
    <source>
        <dbReference type="Pfam" id="PF25917"/>
    </source>
</evidence>
<dbReference type="PANTHER" id="PTHR30438:SF2">
    <property type="entry name" value="MEMBRANE PROTEIN"/>
    <property type="match status" value="1"/>
</dbReference>
<dbReference type="PRINTS" id="PR01490">
    <property type="entry name" value="RTXTOXIND"/>
</dbReference>
<dbReference type="Proteomes" id="UP000251666">
    <property type="component" value="Chromosome"/>
</dbReference>
<dbReference type="InterPro" id="IPR058625">
    <property type="entry name" value="MdtA-like_BSH"/>
</dbReference>
<evidence type="ECO:0000256" key="3">
    <source>
        <dbReference type="SAM" id="Phobius"/>
    </source>
</evidence>
<proteinExistence type="inferred from homology"/>
<keyword evidence="3" id="KW-0812">Transmembrane</keyword>
<dbReference type="AlphaFoldDB" id="A0A2Z4Z951"/>
<dbReference type="KEGG" id="pthv:CE140_08045"/>
<evidence type="ECO:0000313" key="5">
    <source>
        <dbReference type="EMBL" id="AXA59992.1"/>
    </source>
</evidence>
<keyword evidence="2" id="KW-0175">Coiled coil</keyword>
<feature type="domain" description="Multidrug resistance protein MdtA-like barrel-sandwich hybrid" evidence="4">
    <location>
        <begin position="49"/>
        <end position="245"/>
    </location>
</feature>
<dbReference type="Gene3D" id="2.40.30.170">
    <property type="match status" value="1"/>
</dbReference>
<dbReference type="RefSeq" id="WP_208666808.1">
    <property type="nucleotide sequence ID" value="NZ_CP022201.1"/>
</dbReference>
<accession>A0A2Z4Z951</accession>
<dbReference type="EMBL" id="CP022202">
    <property type="protein sequence ID" value="AXA59992.1"/>
    <property type="molecule type" value="Genomic_DNA"/>
</dbReference>
<dbReference type="SUPFAM" id="SSF111369">
    <property type="entry name" value="HlyD-like secretion proteins"/>
    <property type="match status" value="2"/>
</dbReference>
<evidence type="ECO:0000313" key="6">
    <source>
        <dbReference type="Proteomes" id="UP000251666"/>
    </source>
</evidence>
<dbReference type="Gene3D" id="2.40.50.100">
    <property type="match status" value="1"/>
</dbReference>
<dbReference type="Gene3D" id="1.10.287.470">
    <property type="entry name" value="Helix hairpin bin"/>
    <property type="match status" value="1"/>
</dbReference>
<name>A0A2Z4Z951_9PSED</name>
<sequence>MNDVTGKWLKRGALGSLVVLGILGVWYVFKPAPIDPDFASGNGRIEATEVDVASKLAGRIDTLLVTEGEQVRAGQVLARMDTQALRAEILQAQAQLQRARTAKLTAAALVAQRESEKITARAVVAQRQAELIATQKRFARTEILVNRNALARQQLDDDRALLDSGHAALAAANSQVLTAQAGIEAAKSQVEEAQASIEAAAATEQRLQADLADTELKAPRDGRVQYRIAEEGEVIPAGGKVLNLVDLSDVYLTFFLPTDQAGRVALGSEVRVIIDAAPQYVIPAKASYVASVAQFTPKTVETANEREKLMFRIKARIDPELLRKHLSQVKTGVPGVAHVRLNQQAQWPAELEIKVPQ</sequence>
<dbReference type="PANTHER" id="PTHR30438">
    <property type="entry name" value="36 KDA ANTIGEN-RELATED"/>
    <property type="match status" value="1"/>
</dbReference>
<keyword evidence="3" id="KW-1133">Transmembrane helix</keyword>
<organism evidence="5 6">
    <name type="scientific">Pseudomonas thivervalensis</name>
    <dbReference type="NCBI Taxonomy" id="86265"/>
    <lineage>
        <taxon>Bacteria</taxon>
        <taxon>Pseudomonadati</taxon>
        <taxon>Pseudomonadota</taxon>
        <taxon>Gammaproteobacteria</taxon>
        <taxon>Pseudomonadales</taxon>
        <taxon>Pseudomonadaceae</taxon>
        <taxon>Pseudomonas</taxon>
    </lineage>
</organism>
<dbReference type="Pfam" id="PF25917">
    <property type="entry name" value="BSH_RND"/>
    <property type="match status" value="1"/>
</dbReference>
<dbReference type="GO" id="GO:0016787">
    <property type="term" value="F:hydrolase activity"/>
    <property type="evidence" value="ECO:0007669"/>
    <property type="project" value="UniProtKB-KW"/>
</dbReference>
<evidence type="ECO:0000256" key="1">
    <source>
        <dbReference type="ARBA" id="ARBA00009477"/>
    </source>
</evidence>
<feature type="coiled-coil region" evidence="2">
    <location>
        <begin position="183"/>
        <end position="217"/>
    </location>
</feature>